<sequence>MQSPPSPRYAHARQPSSFDLARPLALTVNSVKALKSSFSPSGDFLGASRNPVLGDRGSKADKDGNAGVLSDESDDDRHEQRAQRYVEEFLQGADQMDQTISVESVPADGNERNEIERSIEKGAP</sequence>
<proteinExistence type="predicted"/>
<name>A0A7G2C104_9TRYP</name>
<evidence type="ECO:0000313" key="3">
    <source>
        <dbReference type="Proteomes" id="UP000515908"/>
    </source>
</evidence>
<feature type="region of interest" description="Disordered" evidence="1">
    <location>
        <begin position="37"/>
        <end position="124"/>
    </location>
</feature>
<feature type="compositionally biased region" description="Basic and acidic residues" evidence="1">
    <location>
        <begin position="75"/>
        <end position="87"/>
    </location>
</feature>
<dbReference type="Proteomes" id="UP000515908">
    <property type="component" value="Chromosome 01"/>
</dbReference>
<accession>A0A7G2C104</accession>
<protein>
    <submittedName>
        <fullName evidence="2">Uncharacterized protein</fullName>
    </submittedName>
</protein>
<feature type="compositionally biased region" description="Basic and acidic residues" evidence="1">
    <location>
        <begin position="109"/>
        <end position="124"/>
    </location>
</feature>
<dbReference type="EMBL" id="LR877145">
    <property type="protein sequence ID" value="CAD2213400.1"/>
    <property type="molecule type" value="Genomic_DNA"/>
</dbReference>
<keyword evidence="3" id="KW-1185">Reference proteome</keyword>
<organism evidence="2 3">
    <name type="scientific">Angomonas deanei</name>
    <dbReference type="NCBI Taxonomy" id="59799"/>
    <lineage>
        <taxon>Eukaryota</taxon>
        <taxon>Discoba</taxon>
        <taxon>Euglenozoa</taxon>
        <taxon>Kinetoplastea</taxon>
        <taxon>Metakinetoplastina</taxon>
        <taxon>Trypanosomatida</taxon>
        <taxon>Trypanosomatidae</taxon>
        <taxon>Strigomonadinae</taxon>
        <taxon>Angomonas</taxon>
    </lineage>
</organism>
<gene>
    <name evidence="2" type="ORF">ADEAN_000084100</name>
</gene>
<reference evidence="2 3" key="1">
    <citation type="submission" date="2020-08" db="EMBL/GenBank/DDBJ databases">
        <authorList>
            <person name="Newling K."/>
            <person name="Davey J."/>
            <person name="Forrester S."/>
        </authorList>
    </citation>
    <scope>NUCLEOTIDE SEQUENCE [LARGE SCALE GENOMIC DNA]</scope>
    <source>
        <strain evidence="3">Crithidia deanei Carvalho (ATCC PRA-265)</strain>
    </source>
</reference>
<evidence type="ECO:0000313" key="2">
    <source>
        <dbReference type="EMBL" id="CAD2213400.1"/>
    </source>
</evidence>
<evidence type="ECO:0000256" key="1">
    <source>
        <dbReference type="SAM" id="MobiDB-lite"/>
    </source>
</evidence>
<dbReference type="VEuPathDB" id="TriTrypDB:ADEAN_000084100"/>
<dbReference type="AlphaFoldDB" id="A0A7G2C104"/>